<organism evidence="2 3">
    <name type="scientific">Synaphobranchus kaupii</name>
    <name type="common">Kaup's arrowtooth eel</name>
    <dbReference type="NCBI Taxonomy" id="118154"/>
    <lineage>
        <taxon>Eukaryota</taxon>
        <taxon>Metazoa</taxon>
        <taxon>Chordata</taxon>
        <taxon>Craniata</taxon>
        <taxon>Vertebrata</taxon>
        <taxon>Euteleostomi</taxon>
        <taxon>Actinopterygii</taxon>
        <taxon>Neopterygii</taxon>
        <taxon>Teleostei</taxon>
        <taxon>Anguilliformes</taxon>
        <taxon>Synaphobranchidae</taxon>
        <taxon>Synaphobranchus</taxon>
    </lineage>
</organism>
<evidence type="ECO:0000259" key="1">
    <source>
        <dbReference type="Pfam" id="PF05378"/>
    </source>
</evidence>
<sequence>MAETKGKFDFAIDRGGTFTDVFARCPDGREKVLKLLSHDPQNYKDAPTEGIRRVLEEETGRAFPREQPVDSSMIGWIRMGTTVATNALLERQGERTALLVTRGFRDLLHIGTQARPRLFDLEVSVPELLYEEVIEVDERVVLHQENCQVPGREAKSIVTGSTGDVLEVWREVDLQRVERDLKGVLSRGITSLAVLLLHSYTWAAHEQAVGSLARRLGGFTQVSLSSEVMPMVRAVPRGYTVCADAYLTPKIRQYLRGFTSGFRGALKAALAKNAKESNAVNELTVLDLENYLELTVLDLENYLKNKMDVDQNFQIFYDNCVSPSPLPQYLHHTI</sequence>
<feature type="domain" description="Hydantoinase/oxoprolinase N-terminal" evidence="1">
    <location>
        <begin position="10"/>
        <end position="216"/>
    </location>
</feature>
<dbReference type="EMBL" id="JAINUF010000010">
    <property type="protein sequence ID" value="KAJ8348809.1"/>
    <property type="molecule type" value="Genomic_DNA"/>
</dbReference>
<comment type="caution">
    <text evidence="2">The sequence shown here is derived from an EMBL/GenBank/DDBJ whole genome shotgun (WGS) entry which is preliminary data.</text>
</comment>
<dbReference type="Proteomes" id="UP001152622">
    <property type="component" value="Chromosome 10"/>
</dbReference>
<dbReference type="AlphaFoldDB" id="A0A9Q1IQV8"/>
<dbReference type="GO" id="GO:0006749">
    <property type="term" value="P:glutathione metabolic process"/>
    <property type="evidence" value="ECO:0007669"/>
    <property type="project" value="TreeGrafter"/>
</dbReference>
<dbReference type="GO" id="GO:0017168">
    <property type="term" value="F:5-oxoprolinase (ATP-hydrolyzing) activity"/>
    <property type="evidence" value="ECO:0007669"/>
    <property type="project" value="TreeGrafter"/>
</dbReference>
<reference evidence="2" key="1">
    <citation type="journal article" date="2023" name="Science">
        <title>Genome structures resolve the early diversification of teleost fishes.</title>
        <authorList>
            <person name="Parey E."/>
            <person name="Louis A."/>
            <person name="Montfort J."/>
            <person name="Bouchez O."/>
            <person name="Roques C."/>
            <person name="Iampietro C."/>
            <person name="Lluch J."/>
            <person name="Castinel A."/>
            <person name="Donnadieu C."/>
            <person name="Desvignes T."/>
            <person name="Floi Bucao C."/>
            <person name="Jouanno E."/>
            <person name="Wen M."/>
            <person name="Mejri S."/>
            <person name="Dirks R."/>
            <person name="Jansen H."/>
            <person name="Henkel C."/>
            <person name="Chen W.J."/>
            <person name="Zahm M."/>
            <person name="Cabau C."/>
            <person name="Klopp C."/>
            <person name="Thompson A.W."/>
            <person name="Robinson-Rechavi M."/>
            <person name="Braasch I."/>
            <person name="Lecointre G."/>
            <person name="Bobe J."/>
            <person name="Postlethwait J.H."/>
            <person name="Berthelot C."/>
            <person name="Roest Crollius H."/>
            <person name="Guiguen Y."/>
        </authorList>
    </citation>
    <scope>NUCLEOTIDE SEQUENCE</scope>
    <source>
        <strain evidence="2">WJC10195</strain>
    </source>
</reference>
<dbReference type="GO" id="GO:0005829">
    <property type="term" value="C:cytosol"/>
    <property type="evidence" value="ECO:0007669"/>
    <property type="project" value="TreeGrafter"/>
</dbReference>
<dbReference type="OrthoDB" id="3643at2759"/>
<evidence type="ECO:0000313" key="3">
    <source>
        <dbReference type="Proteomes" id="UP001152622"/>
    </source>
</evidence>
<dbReference type="InterPro" id="IPR008040">
    <property type="entry name" value="Hydant_A_N"/>
</dbReference>
<name>A0A9Q1IQV8_SYNKA</name>
<dbReference type="Pfam" id="PF05378">
    <property type="entry name" value="Hydant_A_N"/>
    <property type="match status" value="1"/>
</dbReference>
<evidence type="ECO:0000313" key="2">
    <source>
        <dbReference type="EMBL" id="KAJ8348809.1"/>
    </source>
</evidence>
<protein>
    <recommendedName>
        <fullName evidence="1">Hydantoinase/oxoprolinase N-terminal domain-containing protein</fullName>
    </recommendedName>
</protein>
<accession>A0A9Q1IQV8</accession>
<dbReference type="PANTHER" id="PTHR11365">
    <property type="entry name" value="5-OXOPROLINASE RELATED"/>
    <property type="match status" value="1"/>
</dbReference>
<proteinExistence type="predicted"/>
<dbReference type="InterPro" id="IPR045079">
    <property type="entry name" value="Oxoprolinase-like"/>
</dbReference>
<gene>
    <name evidence="2" type="ORF">SKAU_G00273980</name>
</gene>
<dbReference type="PANTHER" id="PTHR11365:SF2">
    <property type="entry name" value="5-OXOPROLINASE"/>
    <property type="match status" value="1"/>
</dbReference>
<keyword evidence="3" id="KW-1185">Reference proteome</keyword>